<protein>
    <recommendedName>
        <fullName evidence="3 4">Formyltetrahydrofolate deformylase</fullName>
        <ecNumber evidence="3 4">3.5.1.10</ecNumber>
    </recommendedName>
    <alternativeName>
        <fullName evidence="3">Formyl-FH(4) hydrolase</fullName>
    </alternativeName>
</protein>
<dbReference type="EMBL" id="BSRA01000004">
    <property type="protein sequence ID" value="GLV13236.1"/>
    <property type="molecule type" value="Genomic_DNA"/>
</dbReference>
<dbReference type="Proteomes" id="UP001157137">
    <property type="component" value="Unassembled WGS sequence"/>
</dbReference>
<dbReference type="NCBIfam" id="TIGR00655">
    <property type="entry name" value="PurU"/>
    <property type="match status" value="1"/>
</dbReference>
<dbReference type="Pfam" id="PF01842">
    <property type="entry name" value="ACT"/>
    <property type="match status" value="1"/>
</dbReference>
<dbReference type="CDD" id="cd04875">
    <property type="entry name" value="ACT_F4HF-DF"/>
    <property type="match status" value="1"/>
</dbReference>
<dbReference type="UniPathway" id="UPA00074">
    <property type="reaction ID" value="UER00170"/>
</dbReference>
<dbReference type="PRINTS" id="PR01575">
    <property type="entry name" value="FFH4HYDRLASE"/>
</dbReference>
<dbReference type="InterPro" id="IPR041729">
    <property type="entry name" value="Formyl-FH4-Hydrolase_C"/>
</dbReference>
<dbReference type="Gene3D" id="3.30.70.260">
    <property type="match status" value="1"/>
</dbReference>
<dbReference type="Pfam" id="PF00551">
    <property type="entry name" value="Formyl_trans_N"/>
    <property type="match status" value="1"/>
</dbReference>
<keyword evidence="8" id="KW-1185">Reference proteome</keyword>
<dbReference type="SUPFAM" id="SSF55021">
    <property type="entry name" value="ACT-like"/>
    <property type="match status" value="1"/>
</dbReference>
<dbReference type="EMBL" id="FNOJ01000002">
    <property type="protein sequence ID" value="SDW12648.1"/>
    <property type="molecule type" value="Genomic_DNA"/>
</dbReference>
<dbReference type="CDD" id="cd08648">
    <property type="entry name" value="FMT_core_Formyl-FH4-Hydrolase_C"/>
    <property type="match status" value="1"/>
</dbReference>
<dbReference type="InterPro" id="IPR045865">
    <property type="entry name" value="ACT-like_dom_sf"/>
</dbReference>
<dbReference type="InterPro" id="IPR036477">
    <property type="entry name" value="Formyl_transf_N_sf"/>
</dbReference>
<evidence type="ECO:0000256" key="4">
    <source>
        <dbReference type="NCBIfam" id="TIGR00655"/>
    </source>
</evidence>
<comment type="similarity">
    <text evidence="3">Belongs to the PurU family.</text>
</comment>
<dbReference type="EC" id="3.5.1.10" evidence="3 4"/>
<dbReference type="Proteomes" id="UP000182589">
    <property type="component" value="Unassembled WGS sequence"/>
</dbReference>
<dbReference type="GO" id="GO:0008864">
    <property type="term" value="F:formyltetrahydrofolate deformylase activity"/>
    <property type="evidence" value="ECO:0007669"/>
    <property type="project" value="UniProtKB-UniRule"/>
</dbReference>
<comment type="pathway">
    <text evidence="3">Purine metabolism; IMP biosynthesis via de novo pathway; formate from 10-formyl-5,6,7,8-tetrahydrofolate: step 1/1.</text>
</comment>
<evidence type="ECO:0000259" key="5">
    <source>
        <dbReference type="PROSITE" id="PS51671"/>
    </source>
</evidence>
<proteinExistence type="inferred from homology"/>
<dbReference type="InterPro" id="IPR004810">
    <property type="entry name" value="PurU"/>
</dbReference>
<sequence>MAARDNRGRLLISCPDRLGIVAAIGQFLSAHGANIAESAQYSTEPQGGDFFMRIEFELDDLAQKENTLCEDFGQLAKEYGMRWRYAPARAKKRMAIFVSRELHCLQELLWDWQDGLLDADVKMVVSNHPDARPLVESLGIPFHHVPVTADTKAQAEQRQLELLAEGIDVIVLARYMQILSPSFLERFPQRIINIHHSFLPAFIGRNPYQRAYDRGVKLIGATAHYVTEELDEGPIIEQDVTRVDHRFDASDLRIAGRQVERAVLSRAVKWHLEDKVIVHGNKTIVFA</sequence>
<feature type="domain" description="ACT" evidence="5">
    <location>
        <begin position="9"/>
        <end position="86"/>
    </location>
</feature>
<dbReference type="NCBIfam" id="NF004684">
    <property type="entry name" value="PRK06027.1"/>
    <property type="match status" value="1"/>
</dbReference>
<keyword evidence="2 3" id="KW-0378">Hydrolase</keyword>
<reference evidence="7" key="1">
    <citation type="submission" date="2016-10" db="EMBL/GenBank/DDBJ databases">
        <authorList>
            <person name="de Groot N.N."/>
        </authorList>
    </citation>
    <scope>NUCLEOTIDE SEQUENCE [LARGE SCALE GENOMIC DNA]</scope>
    <source>
        <strain evidence="7">DSM 12489</strain>
    </source>
</reference>
<comment type="catalytic activity">
    <reaction evidence="3">
        <text>(6R)-10-formyltetrahydrofolate + H2O = (6S)-5,6,7,8-tetrahydrofolate + formate + H(+)</text>
        <dbReference type="Rhea" id="RHEA:19833"/>
        <dbReference type="ChEBI" id="CHEBI:15377"/>
        <dbReference type="ChEBI" id="CHEBI:15378"/>
        <dbReference type="ChEBI" id="CHEBI:15740"/>
        <dbReference type="ChEBI" id="CHEBI:57453"/>
        <dbReference type="ChEBI" id="CHEBI:195366"/>
        <dbReference type="EC" id="3.5.1.10"/>
    </reaction>
</comment>
<dbReference type="HAMAP" id="MF_01927">
    <property type="entry name" value="PurU"/>
    <property type="match status" value="1"/>
</dbReference>
<dbReference type="AlphaFoldDB" id="A0A1H2R0D3"/>
<dbReference type="STRING" id="89784.SAMN04489725_102110"/>
<dbReference type="GO" id="GO:0006189">
    <property type="term" value="P:'de novo' IMP biosynthetic process"/>
    <property type="evidence" value="ECO:0007669"/>
    <property type="project" value="UniProtKB-UniRule"/>
</dbReference>
<dbReference type="PANTHER" id="PTHR42706:SF1">
    <property type="entry name" value="FORMYLTETRAHYDROFOLATE DEFORMYLASE 2, MITOCHONDRIAL"/>
    <property type="match status" value="1"/>
</dbReference>
<reference evidence="8" key="2">
    <citation type="submission" date="2016-10" db="EMBL/GenBank/DDBJ databases">
        <authorList>
            <person name="Varghese N."/>
        </authorList>
    </citation>
    <scope>NUCLEOTIDE SEQUENCE [LARGE SCALE GENOMIC DNA]</scope>
    <source>
        <strain evidence="8">DSM 12489</strain>
    </source>
</reference>
<dbReference type="PROSITE" id="PS51671">
    <property type="entry name" value="ACT"/>
    <property type="match status" value="1"/>
</dbReference>
<keyword evidence="1 3" id="KW-0554">One-carbon metabolism</keyword>
<name>A0A1H2R0D3_9BACL</name>
<comment type="function">
    <text evidence="3">Catalyzes the hydrolysis of 10-formyltetrahydrofolate (formyl-FH4) to formate and tetrahydrofolate (FH4).</text>
</comment>
<dbReference type="InterPro" id="IPR002912">
    <property type="entry name" value="ACT_dom"/>
</dbReference>
<dbReference type="SUPFAM" id="SSF53328">
    <property type="entry name" value="Formyltransferase"/>
    <property type="match status" value="1"/>
</dbReference>
<dbReference type="Gene3D" id="3.40.50.170">
    <property type="entry name" value="Formyl transferase, N-terminal domain"/>
    <property type="match status" value="1"/>
</dbReference>
<evidence type="ECO:0000313" key="7">
    <source>
        <dbReference type="EMBL" id="SDW12648.1"/>
    </source>
</evidence>
<feature type="active site" evidence="3">
    <location>
        <position position="231"/>
    </location>
</feature>
<evidence type="ECO:0000313" key="6">
    <source>
        <dbReference type="EMBL" id="GLV13236.1"/>
    </source>
</evidence>
<gene>
    <name evidence="3 6" type="primary">purU</name>
    <name evidence="6" type="ORF">Heshes_09200</name>
    <name evidence="7" type="ORF">SAMN04489725_102110</name>
</gene>
<organism evidence="7 8">
    <name type="scientific">Alicyclobacillus hesperidum</name>
    <dbReference type="NCBI Taxonomy" id="89784"/>
    <lineage>
        <taxon>Bacteria</taxon>
        <taxon>Bacillati</taxon>
        <taxon>Bacillota</taxon>
        <taxon>Bacilli</taxon>
        <taxon>Bacillales</taxon>
        <taxon>Alicyclobacillaceae</taxon>
        <taxon>Alicyclobacillus</taxon>
    </lineage>
</organism>
<dbReference type="InterPro" id="IPR002376">
    <property type="entry name" value="Formyl_transf_N"/>
</dbReference>
<keyword evidence="3" id="KW-0658">Purine biosynthesis</keyword>
<accession>A0A1H2R0D3</accession>
<dbReference type="InterPro" id="IPR044074">
    <property type="entry name" value="PurU_ACT"/>
</dbReference>
<reference evidence="6" key="3">
    <citation type="submission" date="2023-02" db="EMBL/GenBank/DDBJ databases">
        <title>Proposal of a novel subspecies: Alicyclobacillus hesperidum subspecies aegle.</title>
        <authorList>
            <person name="Goto K."/>
            <person name="Fujii T."/>
            <person name="Yasui K."/>
            <person name="Mochida K."/>
            <person name="Kato-Tanaka Y."/>
            <person name="Morohoshi S."/>
            <person name="An S.Y."/>
            <person name="Kasai H."/>
            <person name="Yokota A."/>
        </authorList>
    </citation>
    <scope>NUCLEOTIDE SEQUENCE</scope>
    <source>
        <strain evidence="6">DSM 12766</strain>
    </source>
</reference>
<evidence type="ECO:0000256" key="2">
    <source>
        <dbReference type="ARBA" id="ARBA00022801"/>
    </source>
</evidence>
<evidence type="ECO:0000256" key="3">
    <source>
        <dbReference type="HAMAP-Rule" id="MF_01927"/>
    </source>
</evidence>
<dbReference type="RefSeq" id="WP_040289602.1">
    <property type="nucleotide sequence ID" value="NZ_BSRA01000004.1"/>
</dbReference>
<dbReference type="PANTHER" id="PTHR42706">
    <property type="entry name" value="FORMYLTETRAHYDROFOLATE DEFORMYLASE"/>
    <property type="match status" value="1"/>
</dbReference>
<dbReference type="PIRSF" id="PIRSF036480">
    <property type="entry name" value="FormyFH4_hydr"/>
    <property type="match status" value="1"/>
</dbReference>
<evidence type="ECO:0000256" key="1">
    <source>
        <dbReference type="ARBA" id="ARBA00022563"/>
    </source>
</evidence>
<evidence type="ECO:0000313" key="8">
    <source>
        <dbReference type="Proteomes" id="UP000182589"/>
    </source>
</evidence>
<dbReference type="GO" id="GO:0006730">
    <property type="term" value="P:one-carbon metabolic process"/>
    <property type="evidence" value="ECO:0007669"/>
    <property type="project" value="UniProtKB-KW"/>
</dbReference>